<evidence type="ECO:0000256" key="11">
    <source>
        <dbReference type="ARBA" id="ARBA00025614"/>
    </source>
</evidence>
<dbReference type="Pfam" id="PF00430">
    <property type="entry name" value="ATP-synt_B"/>
    <property type="match status" value="1"/>
</dbReference>
<comment type="subcellular location">
    <subcellularLocation>
        <location evidence="13">Cell membrane</location>
        <topology evidence="13">Single-pass membrane protein</topology>
    </subcellularLocation>
    <subcellularLocation>
        <location evidence="12">Endomembrane system</location>
        <topology evidence="12">Single-pass membrane protein</topology>
    </subcellularLocation>
</comment>
<proteinExistence type="inferred from homology"/>
<evidence type="ECO:0000256" key="12">
    <source>
        <dbReference type="ARBA" id="ARBA00037847"/>
    </source>
</evidence>
<dbReference type="PANTHER" id="PTHR33445">
    <property type="entry name" value="ATP SYNTHASE SUBUNIT B', CHLOROPLASTIC"/>
    <property type="match status" value="1"/>
</dbReference>
<dbReference type="GO" id="GO:0046961">
    <property type="term" value="F:proton-transporting ATPase activity, rotational mechanism"/>
    <property type="evidence" value="ECO:0007669"/>
    <property type="project" value="TreeGrafter"/>
</dbReference>
<organism evidence="16 17">
    <name type="scientific">Candidatus Nitrobium versatile</name>
    <dbReference type="NCBI Taxonomy" id="2884831"/>
    <lineage>
        <taxon>Bacteria</taxon>
        <taxon>Pseudomonadati</taxon>
        <taxon>Nitrospirota</taxon>
        <taxon>Nitrospiria</taxon>
        <taxon>Nitrospirales</taxon>
        <taxon>Nitrospiraceae</taxon>
        <taxon>Candidatus Nitrobium</taxon>
    </lineage>
</organism>
<evidence type="ECO:0000256" key="7">
    <source>
        <dbReference type="ARBA" id="ARBA00023065"/>
    </source>
</evidence>
<dbReference type="GO" id="GO:0005886">
    <property type="term" value="C:plasma membrane"/>
    <property type="evidence" value="ECO:0007669"/>
    <property type="project" value="UniProtKB-SubCell"/>
</dbReference>
<dbReference type="AlphaFoldDB" id="A0A953M248"/>
<keyword evidence="9 13" id="KW-0066">ATP synthesis</keyword>
<protein>
    <recommendedName>
        <fullName evidence="13">ATP synthase subunit b</fullName>
    </recommendedName>
    <alternativeName>
        <fullName evidence="13">ATP synthase F(0) sector subunit b</fullName>
    </alternativeName>
    <alternativeName>
        <fullName evidence="13">ATPase subunit I</fullName>
    </alternativeName>
    <alternativeName>
        <fullName evidence="13">F-type ATPase subunit b</fullName>
        <shortName evidence="13">F-ATPase subunit b</shortName>
    </alternativeName>
</protein>
<evidence type="ECO:0000256" key="6">
    <source>
        <dbReference type="ARBA" id="ARBA00022989"/>
    </source>
</evidence>
<evidence type="ECO:0000256" key="3">
    <source>
        <dbReference type="ARBA" id="ARBA00022547"/>
    </source>
</evidence>
<keyword evidence="8 13" id="KW-0472">Membrane</keyword>
<feature type="transmembrane region" description="Helical" evidence="13">
    <location>
        <begin position="6"/>
        <end position="28"/>
    </location>
</feature>
<dbReference type="InterPro" id="IPR050059">
    <property type="entry name" value="ATP_synthase_B_chain"/>
</dbReference>
<dbReference type="CDD" id="cd06503">
    <property type="entry name" value="ATP-synt_Fo_b"/>
    <property type="match status" value="1"/>
</dbReference>
<reference evidence="16" key="2">
    <citation type="submission" date="2021-08" db="EMBL/GenBank/DDBJ databases">
        <authorList>
            <person name="Dalcin Martins P."/>
        </authorList>
    </citation>
    <scope>NUCLEOTIDE SEQUENCE</scope>
    <source>
        <strain evidence="16">MAG_39</strain>
    </source>
</reference>
<evidence type="ECO:0000256" key="14">
    <source>
        <dbReference type="RuleBase" id="RU003848"/>
    </source>
</evidence>
<evidence type="ECO:0000256" key="15">
    <source>
        <dbReference type="SAM" id="Coils"/>
    </source>
</evidence>
<comment type="caution">
    <text evidence="16">The sequence shown here is derived from an EMBL/GenBank/DDBJ whole genome shotgun (WGS) entry which is preliminary data.</text>
</comment>
<keyword evidence="13" id="KW-1003">Cell membrane</keyword>
<keyword evidence="3 13" id="KW-0138">CF(0)</keyword>
<dbReference type="PANTHER" id="PTHR33445:SF2">
    <property type="entry name" value="ATP SYNTHASE SUBUNIT B', CHLOROPLASTIC"/>
    <property type="match status" value="1"/>
</dbReference>
<dbReference type="GO" id="GO:0046933">
    <property type="term" value="F:proton-transporting ATP synthase activity, rotational mechanism"/>
    <property type="evidence" value="ECO:0007669"/>
    <property type="project" value="UniProtKB-UniRule"/>
</dbReference>
<keyword evidence="6 13" id="KW-1133">Transmembrane helix</keyword>
<keyword evidence="7 13" id="KW-0406">Ion transport</keyword>
<gene>
    <name evidence="13" type="primary">atpF</name>
    <name evidence="16" type="ORF">K8I29_11250</name>
</gene>
<comment type="similarity">
    <text evidence="1 13 14">Belongs to the ATPase B chain family.</text>
</comment>
<keyword evidence="4 13" id="KW-0812">Transmembrane</keyword>
<feature type="coiled-coil region" evidence="15">
    <location>
        <begin position="64"/>
        <end position="132"/>
    </location>
</feature>
<keyword evidence="5 13" id="KW-0375">Hydrogen ion transport</keyword>
<comment type="function">
    <text evidence="11">Component of the F(0) channel, it forms part of the peripheral stalk, linking F(1) to F(0). The b'-subunit is a diverged and duplicated form of b found in plants and photosynthetic bacteria.</text>
</comment>
<keyword evidence="2 13" id="KW-0813">Transport</keyword>
<accession>A0A953M248</accession>
<evidence type="ECO:0000256" key="5">
    <source>
        <dbReference type="ARBA" id="ARBA00022781"/>
    </source>
</evidence>
<evidence type="ECO:0000256" key="4">
    <source>
        <dbReference type="ARBA" id="ARBA00022692"/>
    </source>
</evidence>
<dbReference type="HAMAP" id="MF_01398">
    <property type="entry name" value="ATP_synth_b_bprime"/>
    <property type="match status" value="1"/>
</dbReference>
<comment type="function">
    <text evidence="10 13">F(1)F(0) ATP synthase produces ATP from ADP in the presence of a proton or sodium gradient. F-type ATPases consist of two structural domains, F(1) containing the extramembraneous catalytic core and F(0) containing the membrane proton channel, linked together by a central stalk and a peripheral stalk. During catalysis, ATP synthesis in the catalytic domain of F(1) is coupled via a rotary mechanism of the central stalk subunits to proton translocation.</text>
</comment>
<dbReference type="Proteomes" id="UP000705867">
    <property type="component" value="Unassembled WGS sequence"/>
</dbReference>
<dbReference type="GO" id="GO:0045259">
    <property type="term" value="C:proton-transporting ATP synthase complex"/>
    <property type="evidence" value="ECO:0007669"/>
    <property type="project" value="UniProtKB-KW"/>
</dbReference>
<evidence type="ECO:0000313" key="17">
    <source>
        <dbReference type="Proteomes" id="UP000705867"/>
    </source>
</evidence>
<sequence length="140" mass="15913">MLNFEPKWFLVLLVNFLVLLFILNEILFKPLLKVAKERERATKGSLDEASEMTLRKDEAVVKMNAELLASKNRAKGAHEALREEGQAYQKEALSKAEAQAVEMIEKARKELQAEAEKARASLKGEVDRFSEEIVRKLVKA</sequence>
<dbReference type="EMBL" id="JAIOIV010000090">
    <property type="protein sequence ID" value="MBZ0156768.1"/>
    <property type="molecule type" value="Genomic_DNA"/>
</dbReference>
<evidence type="ECO:0000256" key="1">
    <source>
        <dbReference type="ARBA" id="ARBA00005513"/>
    </source>
</evidence>
<name>A0A953M248_9BACT</name>
<reference evidence="16" key="1">
    <citation type="journal article" date="2021" name="bioRxiv">
        <title>Unraveling nitrogen, sulfur and carbon metabolic pathways and microbial community transcriptional responses to substrate deprivation and toxicity stresses in a bioreactor mimicking anoxic brackish coastal sediment conditions.</title>
        <authorList>
            <person name="Martins P.D."/>
            <person name="Echeveste M.J."/>
            <person name="Arshad A."/>
            <person name="Kurth J."/>
            <person name="Ouboter H."/>
            <person name="Jetten M.S.M."/>
            <person name="Welte C.U."/>
        </authorList>
    </citation>
    <scope>NUCLEOTIDE SEQUENCE</scope>
    <source>
        <strain evidence="16">MAG_39</strain>
    </source>
</reference>
<evidence type="ECO:0000256" key="13">
    <source>
        <dbReference type="HAMAP-Rule" id="MF_01398"/>
    </source>
</evidence>
<keyword evidence="15" id="KW-0175">Coiled coil</keyword>
<comment type="subunit">
    <text evidence="13">F-type ATPases have 2 components, F(1) - the catalytic core - and F(0) - the membrane proton channel. F(1) has five subunits: alpha(3), beta(3), gamma(1), delta(1), epsilon(1). F(0) has three main subunits: a(1), b(2) and c(10-14). The alpha and beta chains form an alternating ring which encloses part of the gamma chain. F(1) is attached to F(0) by a central stalk formed by the gamma and epsilon chains, while a peripheral stalk is formed by the delta and b chains.</text>
</comment>
<dbReference type="GO" id="GO:0012505">
    <property type="term" value="C:endomembrane system"/>
    <property type="evidence" value="ECO:0007669"/>
    <property type="project" value="UniProtKB-SubCell"/>
</dbReference>
<dbReference type="InterPro" id="IPR002146">
    <property type="entry name" value="ATP_synth_b/b'su_bac/chlpt"/>
</dbReference>
<evidence type="ECO:0000256" key="2">
    <source>
        <dbReference type="ARBA" id="ARBA00022448"/>
    </source>
</evidence>
<evidence type="ECO:0000256" key="9">
    <source>
        <dbReference type="ARBA" id="ARBA00023310"/>
    </source>
</evidence>
<evidence type="ECO:0000313" key="16">
    <source>
        <dbReference type="EMBL" id="MBZ0156768.1"/>
    </source>
</evidence>
<evidence type="ECO:0000256" key="10">
    <source>
        <dbReference type="ARBA" id="ARBA00025198"/>
    </source>
</evidence>
<evidence type="ECO:0000256" key="8">
    <source>
        <dbReference type="ARBA" id="ARBA00023136"/>
    </source>
</evidence>